<keyword evidence="1" id="KW-0812">Transmembrane</keyword>
<reference evidence="4" key="1">
    <citation type="submission" date="2015-07" db="EMBL/GenBank/DDBJ databases">
        <title>Complete Genome of Thermincola ferriacetica strain Z-0001T.</title>
        <authorList>
            <person name="Lusk B."/>
            <person name="Badalamenti J.P."/>
            <person name="Parameswaran P."/>
            <person name="Bond D.R."/>
            <person name="Torres C.I."/>
        </authorList>
    </citation>
    <scope>NUCLEOTIDE SEQUENCE [LARGE SCALE GENOMIC DNA]</scope>
    <source>
        <strain evidence="4">Z-0001</strain>
    </source>
</reference>
<name>A0A0L6W005_9FIRM</name>
<keyword evidence="1" id="KW-0472">Membrane</keyword>
<evidence type="ECO:0000313" key="4">
    <source>
        <dbReference type="Proteomes" id="UP000037175"/>
    </source>
</evidence>
<dbReference type="SUPFAM" id="SSF49879">
    <property type="entry name" value="SMAD/FHA domain"/>
    <property type="match status" value="1"/>
</dbReference>
<feature type="transmembrane region" description="Helical" evidence="1">
    <location>
        <begin position="6"/>
        <end position="27"/>
    </location>
</feature>
<evidence type="ECO:0000259" key="2">
    <source>
        <dbReference type="PROSITE" id="PS50006"/>
    </source>
</evidence>
<feature type="domain" description="FHA" evidence="2">
    <location>
        <begin position="82"/>
        <end position="131"/>
    </location>
</feature>
<dbReference type="InterPro" id="IPR050923">
    <property type="entry name" value="Cell_Proc_Reg/RNA_Proc"/>
</dbReference>
<dbReference type="PANTHER" id="PTHR23308">
    <property type="entry name" value="NUCLEAR INHIBITOR OF PROTEIN PHOSPHATASE-1"/>
    <property type="match status" value="1"/>
</dbReference>
<dbReference type="Proteomes" id="UP000037175">
    <property type="component" value="Unassembled WGS sequence"/>
</dbReference>
<dbReference type="Pfam" id="PF00498">
    <property type="entry name" value="FHA"/>
    <property type="match status" value="1"/>
</dbReference>
<comment type="caution">
    <text evidence="3">The sequence shown here is derived from an EMBL/GenBank/DDBJ whole genome shotgun (WGS) entry which is preliminary data.</text>
</comment>
<accession>A0A0L6W005</accession>
<dbReference type="RefSeq" id="WP_052218739.1">
    <property type="nucleotide sequence ID" value="NZ_LGTE01000023.1"/>
</dbReference>
<dbReference type="AlphaFoldDB" id="A0A0L6W005"/>
<dbReference type="Gene3D" id="2.60.200.20">
    <property type="match status" value="1"/>
</dbReference>
<evidence type="ECO:0000256" key="1">
    <source>
        <dbReference type="SAM" id="Phobius"/>
    </source>
</evidence>
<keyword evidence="1" id="KW-1133">Transmembrane helix</keyword>
<dbReference type="InterPro" id="IPR008984">
    <property type="entry name" value="SMAD_FHA_dom_sf"/>
</dbReference>
<dbReference type="SMART" id="SM00240">
    <property type="entry name" value="FHA"/>
    <property type="match status" value="1"/>
</dbReference>
<sequence length="160" mass="18176">MNSPWIFLGMKFVVLFFIYLFVFKVVAMIARDIKGKTSGGSHEQSLADYAGQEVCEAYGLMAIQSIVDDIKVGMQYPVKRYMQIGRSAENSLRINDAFVSHEHARIYYRDGRYWIEDLNSRNGTLLDGKRIDRPVPLDEGALLSIGGVTFKVVRWENESG</sequence>
<evidence type="ECO:0000313" key="3">
    <source>
        <dbReference type="EMBL" id="KNZ68738.1"/>
    </source>
</evidence>
<dbReference type="PROSITE" id="PS50006">
    <property type="entry name" value="FHA_DOMAIN"/>
    <property type="match status" value="1"/>
</dbReference>
<gene>
    <name evidence="3" type="ORF">Tfer_2733</name>
</gene>
<protein>
    <submittedName>
        <fullName evidence="3">FHA domain-containing protein</fullName>
    </submittedName>
</protein>
<dbReference type="CDD" id="cd00060">
    <property type="entry name" value="FHA"/>
    <property type="match status" value="1"/>
</dbReference>
<organism evidence="3 4">
    <name type="scientific">Thermincola ferriacetica</name>
    <dbReference type="NCBI Taxonomy" id="281456"/>
    <lineage>
        <taxon>Bacteria</taxon>
        <taxon>Bacillati</taxon>
        <taxon>Bacillota</taxon>
        <taxon>Clostridia</taxon>
        <taxon>Eubacteriales</taxon>
        <taxon>Thermincolaceae</taxon>
        <taxon>Thermincola</taxon>
    </lineage>
</organism>
<dbReference type="InterPro" id="IPR000253">
    <property type="entry name" value="FHA_dom"/>
</dbReference>
<keyword evidence="4" id="KW-1185">Reference proteome</keyword>
<proteinExistence type="predicted"/>
<dbReference type="EMBL" id="LGTE01000023">
    <property type="protein sequence ID" value="KNZ68738.1"/>
    <property type="molecule type" value="Genomic_DNA"/>
</dbReference>